<dbReference type="AlphaFoldDB" id="A0A0G3B0H3"/>
<evidence type="ECO:0000313" key="1">
    <source>
        <dbReference type="EMBL" id="AKJ19641.1"/>
    </source>
</evidence>
<proteinExistence type="predicted"/>
<geneLocation type="plasmid" evidence="1">
    <name>p8025</name>
</geneLocation>
<accession>A0A0G3B0H3</accession>
<name>A0A0G3B0H3_SALTM</name>
<dbReference type="EMBL" id="KP899803">
    <property type="protein sequence ID" value="AKJ19641.1"/>
    <property type="molecule type" value="Genomic_DNA"/>
</dbReference>
<sequence length="322" mass="37229">MLPLFFQEEVDMFNENDDINFVSAMLKKQLGLTVIQQDIKLFDKSNFFEQLSFKAEVATDDLLFYLDSYIEELIKHKAPYSETEVLRNKIKYLFKVYEKSGFQKITIRGYHNAHSTMKFFDIATSILAASESLPEYDEFQKGLRKEIYQNRMSVDGKVLIARYALKQFFHSDFGDFIYEFEKKITECLFNSLQVIKSVKNSFHSLGQYQYHRRVNHELMLHLELNTDEYPACMPDLYIGFNESEGTTGAYCDDEKLIRLYTCVSSGHDVPVMMNVRFTGSDGSVKCESSHGTFSSVGPCGRVQICDRAALIHEAIEEFRDGV</sequence>
<reference evidence="1" key="1">
    <citation type="submission" date="2015-03" db="EMBL/GenBank/DDBJ databases">
        <title>Complete genome sequences of four Salmonella Typhimurium IncHI1 plasmids and their characteristics.</title>
        <authorList>
            <person name="Kubasova T."/>
            <person name="Matiasovicova J."/>
            <person name="Cejkova D."/>
            <person name="Sekelova Z."/>
            <person name="Polansky O."/>
            <person name="Medvecky M."/>
            <person name="Rychlik I."/>
            <person name="Juricova H."/>
        </authorList>
    </citation>
    <scope>NUCLEOTIDE SEQUENCE</scope>
    <source>
        <strain evidence="1">8025</strain>
        <plasmid evidence="1">p8025</plasmid>
    </source>
</reference>
<organism evidence="1">
    <name type="scientific">Salmonella typhimurium</name>
    <dbReference type="NCBI Taxonomy" id="90371"/>
    <lineage>
        <taxon>Bacteria</taxon>
        <taxon>Pseudomonadati</taxon>
        <taxon>Pseudomonadota</taxon>
        <taxon>Gammaproteobacteria</taxon>
        <taxon>Enterobacterales</taxon>
        <taxon>Enterobacteriaceae</taxon>
        <taxon>Salmonella</taxon>
    </lineage>
</organism>
<protein>
    <submittedName>
        <fullName evidence="1">Uncharacterized protein</fullName>
    </submittedName>
</protein>
<keyword evidence="1" id="KW-0614">Plasmid</keyword>